<evidence type="ECO:0000256" key="2">
    <source>
        <dbReference type="ARBA" id="ARBA00023002"/>
    </source>
</evidence>
<dbReference type="RefSeq" id="WP_132688409.1">
    <property type="nucleotide sequence ID" value="NZ_SKBU01000006.1"/>
</dbReference>
<evidence type="ECO:0000259" key="6">
    <source>
        <dbReference type="Pfam" id="PF02826"/>
    </source>
</evidence>
<evidence type="ECO:0000256" key="3">
    <source>
        <dbReference type="ARBA" id="ARBA00023027"/>
    </source>
</evidence>
<dbReference type="InterPro" id="IPR036291">
    <property type="entry name" value="NAD(P)-bd_dom_sf"/>
</dbReference>
<dbReference type="InterPro" id="IPR050857">
    <property type="entry name" value="D-2-hydroxyacid_DH"/>
</dbReference>
<dbReference type="AlphaFoldDB" id="A0A4R1BRY8"/>
<dbReference type="Pfam" id="PF00389">
    <property type="entry name" value="2-Hacid_dh"/>
    <property type="match status" value="1"/>
</dbReference>
<comment type="similarity">
    <text evidence="1 4">Belongs to the D-isomer specific 2-hydroxyacid dehydrogenase family.</text>
</comment>
<reference evidence="7 8" key="1">
    <citation type="submission" date="2019-03" db="EMBL/GenBank/DDBJ databases">
        <title>Whole genome sequence of a novel Rubrobacter taiwanensis strain, isolated from Yellowstone National Park.</title>
        <authorList>
            <person name="Freed S."/>
            <person name="Ramaley R.F."/>
            <person name="Kyndt J.A."/>
        </authorList>
    </citation>
    <scope>NUCLEOTIDE SEQUENCE [LARGE SCALE GENOMIC DNA]</scope>
    <source>
        <strain evidence="7 8">Yellowstone</strain>
    </source>
</reference>
<evidence type="ECO:0000256" key="1">
    <source>
        <dbReference type="ARBA" id="ARBA00005854"/>
    </source>
</evidence>
<dbReference type="Proteomes" id="UP000295244">
    <property type="component" value="Unassembled WGS sequence"/>
</dbReference>
<gene>
    <name evidence="7" type="ORF">E0L93_03290</name>
</gene>
<accession>A0A4R1BRY8</accession>
<dbReference type="GO" id="GO:0051287">
    <property type="term" value="F:NAD binding"/>
    <property type="evidence" value="ECO:0007669"/>
    <property type="project" value="InterPro"/>
</dbReference>
<evidence type="ECO:0000313" key="7">
    <source>
        <dbReference type="EMBL" id="TCJ19985.1"/>
    </source>
</evidence>
<feature type="domain" description="D-isomer specific 2-hydroxyacid dehydrogenase catalytic" evidence="5">
    <location>
        <begin position="7"/>
        <end position="307"/>
    </location>
</feature>
<protein>
    <submittedName>
        <fullName evidence="7">Hydroxyacid dehydrogenase</fullName>
    </submittedName>
</protein>
<dbReference type="PROSITE" id="PS00670">
    <property type="entry name" value="D_2_HYDROXYACID_DH_2"/>
    <property type="match status" value="1"/>
</dbReference>
<dbReference type="Pfam" id="PF02826">
    <property type="entry name" value="2-Hacid_dh_C"/>
    <property type="match status" value="1"/>
</dbReference>
<dbReference type="InterPro" id="IPR029753">
    <property type="entry name" value="D-isomer_DH_CS"/>
</dbReference>
<feature type="domain" description="D-isomer specific 2-hydroxyacid dehydrogenase NAD-binding" evidence="6">
    <location>
        <begin position="105"/>
        <end position="283"/>
    </location>
</feature>
<dbReference type="EMBL" id="SKBU01000006">
    <property type="protein sequence ID" value="TCJ19985.1"/>
    <property type="molecule type" value="Genomic_DNA"/>
</dbReference>
<dbReference type="GO" id="GO:0016616">
    <property type="term" value="F:oxidoreductase activity, acting on the CH-OH group of donors, NAD or NADP as acceptor"/>
    <property type="evidence" value="ECO:0007669"/>
    <property type="project" value="InterPro"/>
</dbReference>
<dbReference type="InterPro" id="IPR006140">
    <property type="entry name" value="D-isomer_DH_NAD-bd"/>
</dbReference>
<dbReference type="Gene3D" id="3.40.50.720">
    <property type="entry name" value="NAD(P)-binding Rossmann-like Domain"/>
    <property type="match status" value="2"/>
</dbReference>
<organism evidence="7 8">
    <name type="scientific">Rubrobacter taiwanensis</name>
    <dbReference type="NCBI Taxonomy" id="185139"/>
    <lineage>
        <taxon>Bacteria</taxon>
        <taxon>Bacillati</taxon>
        <taxon>Actinomycetota</taxon>
        <taxon>Rubrobacteria</taxon>
        <taxon>Rubrobacterales</taxon>
        <taxon>Rubrobacteraceae</taxon>
        <taxon>Rubrobacter</taxon>
    </lineage>
</organism>
<dbReference type="FunFam" id="3.40.50.720:FF:000203">
    <property type="entry name" value="D-3-phosphoglycerate dehydrogenase (SerA)"/>
    <property type="match status" value="1"/>
</dbReference>
<dbReference type="PANTHER" id="PTHR42789:SF1">
    <property type="entry name" value="D-ISOMER SPECIFIC 2-HYDROXYACID DEHYDROGENASE FAMILY PROTEIN (AFU_ORTHOLOGUE AFUA_6G10090)"/>
    <property type="match status" value="1"/>
</dbReference>
<dbReference type="InterPro" id="IPR006139">
    <property type="entry name" value="D-isomer_2_OHA_DH_cat_dom"/>
</dbReference>
<evidence type="ECO:0000313" key="8">
    <source>
        <dbReference type="Proteomes" id="UP000295244"/>
    </source>
</evidence>
<sequence length="340" mass="37044">MTHLVYVQRPIHEEAIELLRSSTKVVLGFGPGGRDIEAILPDVHAILVRTDPLPAELIRRARSLRVIARHGVGVDNIALDEANRRCIPVLITPEANLRSVAEHVFALALAASRNLMRADSFVRTGRFAERDRLAGRELFGGRIGVIGIGRIGAEVVRIARGGFAMQALGYDPHLTPEEIRQQGAEPTENLDKLLSTSDIVTVHVPLTPKTRGLLGARELSLMRPESVLVQTSRGGVIDEATLAAAMREGRLAGAGVDVFEQEPPPEDHPFFGMNSMVLTPHIGAHTRQAMRRMAMAAARGILDVLSGVDPFGPDRPGIWQPVNNQLSSSIRQRKGVKQCR</sequence>
<dbReference type="OrthoDB" id="9793626at2"/>
<dbReference type="SUPFAM" id="SSF51735">
    <property type="entry name" value="NAD(P)-binding Rossmann-fold domains"/>
    <property type="match status" value="1"/>
</dbReference>
<keyword evidence="8" id="KW-1185">Reference proteome</keyword>
<evidence type="ECO:0000259" key="5">
    <source>
        <dbReference type="Pfam" id="PF00389"/>
    </source>
</evidence>
<name>A0A4R1BRY8_9ACTN</name>
<keyword evidence="2 4" id="KW-0560">Oxidoreductase</keyword>
<dbReference type="PANTHER" id="PTHR42789">
    <property type="entry name" value="D-ISOMER SPECIFIC 2-HYDROXYACID DEHYDROGENASE FAMILY PROTEIN (AFU_ORTHOLOGUE AFUA_6G10090)"/>
    <property type="match status" value="1"/>
</dbReference>
<keyword evidence="3" id="KW-0520">NAD</keyword>
<proteinExistence type="inferred from homology"/>
<dbReference type="SUPFAM" id="SSF52283">
    <property type="entry name" value="Formate/glycerate dehydrogenase catalytic domain-like"/>
    <property type="match status" value="1"/>
</dbReference>
<comment type="caution">
    <text evidence="7">The sequence shown here is derived from an EMBL/GenBank/DDBJ whole genome shotgun (WGS) entry which is preliminary data.</text>
</comment>
<evidence type="ECO:0000256" key="4">
    <source>
        <dbReference type="RuleBase" id="RU003719"/>
    </source>
</evidence>